<dbReference type="SMART" id="SM00822">
    <property type="entry name" value="PKS_KR"/>
    <property type="match status" value="1"/>
</dbReference>
<keyword evidence="5" id="KW-1185">Reference proteome</keyword>
<dbReference type="EMBL" id="CR936257">
    <property type="protein sequence ID" value="CAI50472.1"/>
    <property type="molecule type" value="Genomic_DNA"/>
</dbReference>
<comment type="similarity">
    <text evidence="1">Belongs to the short-chain dehydrogenases/reductases (SDR) family.</text>
</comment>
<evidence type="ECO:0000313" key="5">
    <source>
        <dbReference type="Proteomes" id="UP000002698"/>
    </source>
</evidence>
<name>A0A1U7EYZ2_NATPD</name>
<reference evidence="4 5" key="1">
    <citation type="journal article" date="2005" name="Genome Res.">
        <title>Living with two extremes: conclusions from the genome sequence of Natronomonas pharaonis.</title>
        <authorList>
            <person name="Falb M."/>
            <person name="Pfeiffer F."/>
            <person name="Palm P."/>
            <person name="Rodewald K."/>
            <person name="Hickmann V."/>
            <person name="Tittor J."/>
            <person name="Oesterhelt D."/>
        </authorList>
    </citation>
    <scope>NUCLEOTIDE SEQUENCE [LARGE SCALE GENOMIC DNA]</scope>
    <source>
        <strain evidence="5">ATCC 35678 / DSM 2160 / CIP 103997 / JCM 8858 / NBRC 14720 / NCIMB 2260 / Gabara</strain>
    </source>
</reference>
<dbReference type="GeneID" id="3702169"/>
<dbReference type="OrthoDB" id="213346at2157"/>
<dbReference type="CDD" id="cd05233">
    <property type="entry name" value="SDR_c"/>
    <property type="match status" value="1"/>
</dbReference>
<dbReference type="Pfam" id="PF00106">
    <property type="entry name" value="adh_short"/>
    <property type="match status" value="1"/>
</dbReference>
<gene>
    <name evidence="4" type="ordered locus">NP_4762A</name>
</gene>
<evidence type="ECO:0000313" key="4">
    <source>
        <dbReference type="EMBL" id="CAI50472.1"/>
    </source>
</evidence>
<dbReference type="KEGG" id="nph:NP_4762A"/>
<dbReference type="STRING" id="348780.NP_4762A"/>
<evidence type="ECO:0000256" key="2">
    <source>
        <dbReference type="ARBA" id="ARBA00023002"/>
    </source>
</evidence>
<dbReference type="InterPro" id="IPR002347">
    <property type="entry name" value="SDR_fam"/>
</dbReference>
<dbReference type="SUPFAM" id="SSF51735">
    <property type="entry name" value="NAD(P)-binding Rossmann-fold domains"/>
    <property type="match status" value="1"/>
</dbReference>
<dbReference type="PANTHER" id="PTHR43669:SF3">
    <property type="entry name" value="ALCOHOL DEHYDROGENASE, PUTATIVE (AFU_ORTHOLOGUE AFUA_3G03445)-RELATED"/>
    <property type="match status" value="1"/>
</dbReference>
<dbReference type="RefSeq" id="WP_011324084.1">
    <property type="nucleotide sequence ID" value="NC_007426.1"/>
</dbReference>
<proteinExistence type="inferred from homology"/>
<keyword evidence="2 4" id="KW-0560">Oxidoreductase</keyword>
<dbReference type="AlphaFoldDB" id="A0A1U7EYZ2"/>
<dbReference type="HOGENOM" id="CLU_010194_2_10_2"/>
<dbReference type="eggNOG" id="arCOG04552">
    <property type="taxonomic scope" value="Archaea"/>
</dbReference>
<dbReference type="Proteomes" id="UP000002698">
    <property type="component" value="Chromosome"/>
</dbReference>
<sequence length="231" mass="23704">MDTVVITGGSRGVGRAVAADFADAGAHVVVCSRSADDIEAVAADIEADGGEATAVRADVRDEYDAERLLETAARAGDAPGVDCVVANAGVYHGPPGETPLFETSYSSFDDMLRTNARGVFATIREAVPHLSADARVLVPSGNVAREAKAGVGAYAVSKAAAEAIARQFAAELDATVGVVDLGRVDTELTNHGGGRNPESVAQMVRWAAVEADPEAVDGEVVGLAEWKRATA</sequence>
<dbReference type="InterPro" id="IPR036291">
    <property type="entry name" value="NAD(P)-bd_dom_sf"/>
</dbReference>
<dbReference type="PANTHER" id="PTHR43669">
    <property type="entry name" value="5-KETO-D-GLUCONATE 5-REDUCTASE"/>
    <property type="match status" value="1"/>
</dbReference>
<feature type="domain" description="Ketoreductase" evidence="3">
    <location>
        <begin position="2"/>
        <end position="187"/>
    </location>
</feature>
<protein>
    <submittedName>
        <fullName evidence="4">Probable oxidoreductase (Short-chain dehydrogenase family)</fullName>
        <ecNumber evidence="4">1.1.1.-</ecNumber>
    </submittedName>
</protein>
<dbReference type="EC" id="1.1.1.-" evidence="4"/>
<evidence type="ECO:0000259" key="3">
    <source>
        <dbReference type="SMART" id="SM00822"/>
    </source>
</evidence>
<dbReference type="Gene3D" id="3.40.50.720">
    <property type="entry name" value="NAD(P)-binding Rossmann-like Domain"/>
    <property type="match status" value="1"/>
</dbReference>
<dbReference type="GO" id="GO:0016491">
    <property type="term" value="F:oxidoreductase activity"/>
    <property type="evidence" value="ECO:0007669"/>
    <property type="project" value="UniProtKB-KW"/>
</dbReference>
<dbReference type="EnsemblBacteria" id="CAI50472">
    <property type="protein sequence ID" value="CAI50472"/>
    <property type="gene ID" value="NP_4762A"/>
</dbReference>
<evidence type="ECO:0000256" key="1">
    <source>
        <dbReference type="ARBA" id="ARBA00006484"/>
    </source>
</evidence>
<dbReference type="PRINTS" id="PR00081">
    <property type="entry name" value="GDHRDH"/>
</dbReference>
<organism evidence="4 5">
    <name type="scientific">Natronomonas pharaonis (strain ATCC 35678 / DSM 2160 / CIP 103997 / JCM 8858 / NBRC 14720 / NCIMB 2260 / Gabara)</name>
    <name type="common">Halobacterium pharaonis</name>
    <dbReference type="NCBI Taxonomy" id="348780"/>
    <lineage>
        <taxon>Archaea</taxon>
        <taxon>Methanobacteriati</taxon>
        <taxon>Methanobacteriota</taxon>
        <taxon>Stenosarchaea group</taxon>
        <taxon>Halobacteria</taxon>
        <taxon>Halobacteriales</taxon>
        <taxon>Natronomonadaceae</taxon>
        <taxon>Natronomonas</taxon>
    </lineage>
</organism>
<dbReference type="InterPro" id="IPR057326">
    <property type="entry name" value="KR_dom"/>
</dbReference>
<accession>A0A1U7EYZ2</accession>